<feature type="signal peptide" evidence="1">
    <location>
        <begin position="1"/>
        <end position="18"/>
    </location>
</feature>
<proteinExistence type="predicted"/>
<organism evidence="2 3">
    <name type="scientific">Cyclotella cryptica</name>
    <dbReference type="NCBI Taxonomy" id="29204"/>
    <lineage>
        <taxon>Eukaryota</taxon>
        <taxon>Sar</taxon>
        <taxon>Stramenopiles</taxon>
        <taxon>Ochrophyta</taxon>
        <taxon>Bacillariophyta</taxon>
        <taxon>Coscinodiscophyceae</taxon>
        <taxon>Thalassiosirophycidae</taxon>
        <taxon>Stephanodiscales</taxon>
        <taxon>Stephanodiscaceae</taxon>
        <taxon>Cyclotella</taxon>
    </lineage>
</organism>
<keyword evidence="3" id="KW-1185">Reference proteome</keyword>
<name>A0ABD3PS88_9STRA</name>
<comment type="caution">
    <text evidence="2">The sequence shown here is derived from an EMBL/GenBank/DDBJ whole genome shotgun (WGS) entry which is preliminary data.</text>
</comment>
<feature type="chain" id="PRO_5044888015" evidence="1">
    <location>
        <begin position="19"/>
        <end position="230"/>
    </location>
</feature>
<gene>
    <name evidence="2" type="ORF">HJC23_012025</name>
</gene>
<dbReference type="AlphaFoldDB" id="A0ABD3PS88"/>
<keyword evidence="1" id="KW-0732">Signal</keyword>
<dbReference type="Proteomes" id="UP001516023">
    <property type="component" value="Unassembled WGS sequence"/>
</dbReference>
<protein>
    <submittedName>
        <fullName evidence="2">Uncharacterized protein</fullName>
    </submittedName>
</protein>
<evidence type="ECO:0000313" key="3">
    <source>
        <dbReference type="Proteomes" id="UP001516023"/>
    </source>
</evidence>
<accession>A0ABD3PS88</accession>
<sequence length="230" mass="25137">MMKLIFCICSLRAMMASAYYVGNDMGGSIIDDSLHLRRPRGHGYRYRGGMGMGGKGMGGKGMGGKGMGGKGMGGKGHGGGMMNGGGGGRMEIMRTIHNLFENRGSITREVNRTSDGVQTYTYSDDEQVKTWIVNHVTQMARLMEGGGGIRLWDDLFEKAFEYRHMNHLSFTEVDDGVQVTHEANSDVHGQERECVVAVIHEHASVVSEFITRGMEEAHSNHAVPKQCSAM</sequence>
<reference evidence="2 3" key="1">
    <citation type="journal article" date="2020" name="G3 (Bethesda)">
        <title>Improved Reference Genome for Cyclotella cryptica CCMP332, a Model for Cell Wall Morphogenesis, Salinity Adaptation, and Lipid Production in Diatoms (Bacillariophyta).</title>
        <authorList>
            <person name="Roberts W.R."/>
            <person name="Downey K.M."/>
            <person name="Ruck E.C."/>
            <person name="Traller J.C."/>
            <person name="Alverson A.J."/>
        </authorList>
    </citation>
    <scope>NUCLEOTIDE SEQUENCE [LARGE SCALE GENOMIC DNA]</scope>
    <source>
        <strain evidence="2 3">CCMP332</strain>
    </source>
</reference>
<evidence type="ECO:0000256" key="1">
    <source>
        <dbReference type="SAM" id="SignalP"/>
    </source>
</evidence>
<dbReference type="EMBL" id="JABMIG020000127">
    <property type="protein sequence ID" value="KAL3790469.1"/>
    <property type="molecule type" value="Genomic_DNA"/>
</dbReference>
<evidence type="ECO:0000313" key="2">
    <source>
        <dbReference type="EMBL" id="KAL3790469.1"/>
    </source>
</evidence>